<comment type="caution">
    <text evidence="1">The sequence shown here is derived from an EMBL/GenBank/DDBJ whole genome shotgun (WGS) entry which is preliminary data.</text>
</comment>
<reference evidence="1 2" key="1">
    <citation type="submission" date="2018-09" db="EMBL/GenBank/DDBJ databases">
        <title>Murine metabolic-syndrome-specific gut microbial biobank.</title>
        <authorList>
            <person name="Liu C."/>
        </authorList>
    </citation>
    <scope>NUCLEOTIDE SEQUENCE [LARGE SCALE GENOMIC DNA]</scope>
    <source>
        <strain evidence="1 2">8-P5</strain>
    </source>
</reference>
<evidence type="ECO:0000313" key="1">
    <source>
        <dbReference type="EMBL" id="RLT72167.1"/>
    </source>
</evidence>
<organism evidence="1 2">
    <name type="scientific">Parabacteroides distasonis</name>
    <dbReference type="NCBI Taxonomy" id="823"/>
    <lineage>
        <taxon>Bacteria</taxon>
        <taxon>Pseudomonadati</taxon>
        <taxon>Bacteroidota</taxon>
        <taxon>Bacteroidia</taxon>
        <taxon>Bacteroidales</taxon>
        <taxon>Tannerellaceae</taxon>
        <taxon>Parabacteroides</taxon>
    </lineage>
</organism>
<dbReference type="EMBL" id="RAYI01000057">
    <property type="protein sequence ID" value="RLT72167.1"/>
    <property type="molecule type" value="Genomic_DNA"/>
</dbReference>
<dbReference type="Proteomes" id="UP000278164">
    <property type="component" value="Unassembled WGS sequence"/>
</dbReference>
<dbReference type="InterPro" id="IPR038475">
    <property type="entry name" value="RecG_C_sf"/>
</dbReference>
<dbReference type="Pfam" id="PF13749">
    <property type="entry name" value="HATPase_c_4"/>
    <property type="match status" value="1"/>
</dbReference>
<dbReference type="RefSeq" id="WP_121737229.1">
    <property type="nucleotide sequence ID" value="NZ_QXXG01000042.1"/>
</dbReference>
<dbReference type="AlphaFoldDB" id="A0A3L7ZMJ0"/>
<name>A0A3L7ZMJ0_PARDI</name>
<gene>
    <name evidence="1" type="ORF">D7V78_17280</name>
</gene>
<protein>
    <submittedName>
        <fullName evidence="1">Uncharacterized protein</fullName>
    </submittedName>
</protein>
<accession>A0A3L7ZMJ0</accession>
<sequence length="39" mass="4413">MQTEYYLTISLAIYDDRIEIASPGTCSPQITAENIKEPH</sequence>
<proteinExistence type="predicted"/>
<evidence type="ECO:0000313" key="2">
    <source>
        <dbReference type="Proteomes" id="UP000278164"/>
    </source>
</evidence>
<dbReference type="Gene3D" id="3.30.565.60">
    <property type="match status" value="1"/>
</dbReference>
<dbReference type="OrthoDB" id="9807907at2"/>